<evidence type="ECO:0000256" key="5">
    <source>
        <dbReference type="ARBA" id="ARBA00022801"/>
    </source>
</evidence>
<reference evidence="11" key="1">
    <citation type="submission" date="2020-12" db="EMBL/GenBank/DDBJ databases">
        <title>Metabolic potential, ecology and presence of endohyphal bacteria is reflected in genomic diversity of Mucoromycotina.</title>
        <authorList>
            <person name="Muszewska A."/>
            <person name="Okrasinska A."/>
            <person name="Steczkiewicz K."/>
            <person name="Drgas O."/>
            <person name="Orlowska M."/>
            <person name="Perlinska-Lenart U."/>
            <person name="Aleksandrzak-Piekarczyk T."/>
            <person name="Szatraj K."/>
            <person name="Zielenkiewicz U."/>
            <person name="Pilsyk S."/>
            <person name="Malc E."/>
            <person name="Mieczkowski P."/>
            <person name="Kruszewska J.S."/>
            <person name="Biernat P."/>
            <person name="Pawlowska J."/>
        </authorList>
    </citation>
    <scope>NUCLEOTIDE SEQUENCE</scope>
    <source>
        <strain evidence="11">WA0000017839</strain>
    </source>
</reference>
<dbReference type="InterPro" id="IPR025705">
    <property type="entry name" value="Beta_hexosaminidase_sua/sub"/>
</dbReference>
<evidence type="ECO:0000313" key="12">
    <source>
        <dbReference type="Proteomes" id="UP000603453"/>
    </source>
</evidence>
<evidence type="ECO:0000256" key="6">
    <source>
        <dbReference type="ARBA" id="ARBA00023180"/>
    </source>
</evidence>
<evidence type="ECO:0000256" key="4">
    <source>
        <dbReference type="ARBA" id="ARBA00022729"/>
    </source>
</evidence>
<protein>
    <recommendedName>
        <fullName evidence="3">beta-N-acetylhexosaminidase</fullName>
        <ecNumber evidence="3">3.2.1.52</ecNumber>
    </recommendedName>
</protein>
<dbReference type="InterPro" id="IPR017853">
    <property type="entry name" value="GH"/>
</dbReference>
<feature type="domain" description="Glycoside hydrolase family 20 catalytic" evidence="9">
    <location>
        <begin position="190"/>
        <end position="458"/>
    </location>
</feature>
<dbReference type="PRINTS" id="PR00738">
    <property type="entry name" value="GLHYDRLASE20"/>
</dbReference>
<evidence type="ECO:0000313" key="11">
    <source>
        <dbReference type="EMBL" id="KAG2202480.1"/>
    </source>
</evidence>
<keyword evidence="7" id="KW-0326">Glycosidase</keyword>
<evidence type="ECO:0000259" key="10">
    <source>
        <dbReference type="Pfam" id="PF14845"/>
    </source>
</evidence>
<dbReference type="PIRSF" id="PIRSF001093">
    <property type="entry name" value="B-hxosamndse_ab_euk"/>
    <property type="match status" value="1"/>
</dbReference>
<evidence type="ECO:0000256" key="8">
    <source>
        <dbReference type="PIRSR" id="PIRSR001093-1"/>
    </source>
</evidence>
<keyword evidence="5" id="KW-0378">Hydrolase</keyword>
<evidence type="ECO:0000256" key="2">
    <source>
        <dbReference type="ARBA" id="ARBA00006285"/>
    </source>
</evidence>
<accession>A0A8H7R241</accession>
<evidence type="ECO:0000259" key="9">
    <source>
        <dbReference type="Pfam" id="PF00728"/>
    </source>
</evidence>
<keyword evidence="4" id="KW-0732">Signal</keyword>
<dbReference type="GO" id="GO:0030203">
    <property type="term" value="P:glycosaminoglycan metabolic process"/>
    <property type="evidence" value="ECO:0007669"/>
    <property type="project" value="TreeGrafter"/>
</dbReference>
<dbReference type="FunFam" id="3.20.20.80:FF:000063">
    <property type="entry name" value="Beta-hexosaminidase"/>
    <property type="match status" value="1"/>
</dbReference>
<evidence type="ECO:0000256" key="1">
    <source>
        <dbReference type="ARBA" id="ARBA00001231"/>
    </source>
</evidence>
<comment type="similarity">
    <text evidence="2">Belongs to the glycosyl hydrolase 20 family.</text>
</comment>
<dbReference type="EC" id="3.2.1.52" evidence="3"/>
<dbReference type="Gene3D" id="3.30.379.10">
    <property type="entry name" value="Chitobiase/beta-hexosaminidase domain 2-like"/>
    <property type="match status" value="1"/>
</dbReference>
<dbReference type="AlphaFoldDB" id="A0A8H7R241"/>
<dbReference type="Proteomes" id="UP000603453">
    <property type="component" value="Unassembled WGS sequence"/>
</dbReference>
<keyword evidence="12" id="KW-1185">Reference proteome</keyword>
<dbReference type="PANTHER" id="PTHR22600:SF26">
    <property type="entry name" value="BETA-N-ACETYLHEXOSAMINIDASE"/>
    <property type="match status" value="1"/>
</dbReference>
<keyword evidence="6" id="KW-0325">Glycoprotein</keyword>
<dbReference type="PANTHER" id="PTHR22600">
    <property type="entry name" value="BETA-HEXOSAMINIDASE"/>
    <property type="match status" value="1"/>
</dbReference>
<feature type="domain" description="Beta-hexosaminidase eukaryotic type N-terminal" evidence="10">
    <location>
        <begin position="23"/>
        <end position="143"/>
    </location>
</feature>
<evidence type="ECO:0000256" key="7">
    <source>
        <dbReference type="ARBA" id="ARBA00023295"/>
    </source>
</evidence>
<dbReference type="OrthoDB" id="428480at2759"/>
<organism evidence="11 12">
    <name type="scientific">Mucor saturninus</name>
    <dbReference type="NCBI Taxonomy" id="64648"/>
    <lineage>
        <taxon>Eukaryota</taxon>
        <taxon>Fungi</taxon>
        <taxon>Fungi incertae sedis</taxon>
        <taxon>Mucoromycota</taxon>
        <taxon>Mucoromycotina</taxon>
        <taxon>Mucoromycetes</taxon>
        <taxon>Mucorales</taxon>
        <taxon>Mucorineae</taxon>
        <taxon>Mucoraceae</taxon>
        <taxon>Mucor</taxon>
    </lineage>
</organism>
<dbReference type="GO" id="GO:0016020">
    <property type="term" value="C:membrane"/>
    <property type="evidence" value="ECO:0007669"/>
    <property type="project" value="TreeGrafter"/>
</dbReference>
<dbReference type="SUPFAM" id="SSF51445">
    <property type="entry name" value="(Trans)glycosidases"/>
    <property type="match status" value="1"/>
</dbReference>
<dbReference type="EMBL" id="JAEPRD010000060">
    <property type="protein sequence ID" value="KAG2202480.1"/>
    <property type="molecule type" value="Genomic_DNA"/>
</dbReference>
<dbReference type="Pfam" id="PF00728">
    <property type="entry name" value="Glyco_hydro_20"/>
    <property type="match status" value="1"/>
</dbReference>
<dbReference type="SUPFAM" id="SSF55545">
    <property type="entry name" value="beta-N-acetylhexosaminidase-like domain"/>
    <property type="match status" value="1"/>
</dbReference>
<gene>
    <name evidence="11" type="ORF">INT47_013096</name>
</gene>
<dbReference type="GO" id="GO:0005975">
    <property type="term" value="P:carbohydrate metabolic process"/>
    <property type="evidence" value="ECO:0007669"/>
    <property type="project" value="InterPro"/>
</dbReference>
<proteinExistence type="inferred from homology"/>
<feature type="active site" description="Proton donor" evidence="8">
    <location>
        <position position="359"/>
    </location>
</feature>
<dbReference type="Pfam" id="PF14845">
    <property type="entry name" value="Glycohydro_20b2"/>
    <property type="match status" value="1"/>
</dbReference>
<comment type="caution">
    <text evidence="11">The sequence shown here is derived from an EMBL/GenBank/DDBJ whole genome shotgun (WGS) entry which is preliminary data.</text>
</comment>
<comment type="catalytic activity">
    <reaction evidence="1">
        <text>Hydrolysis of terminal non-reducing N-acetyl-D-hexosamine residues in N-acetyl-beta-D-hexosaminides.</text>
        <dbReference type="EC" id="3.2.1.52"/>
    </reaction>
</comment>
<dbReference type="InterPro" id="IPR029018">
    <property type="entry name" value="Hex-like_dom2"/>
</dbReference>
<dbReference type="InterPro" id="IPR029019">
    <property type="entry name" value="HEX_eukaryotic_N"/>
</dbReference>
<dbReference type="InterPro" id="IPR015883">
    <property type="entry name" value="Glyco_hydro_20_cat"/>
</dbReference>
<sequence length="459" mass="52780">MKSLALTSAIAIIFPSIVWATYLWPVPQSFKQGRVELNLDTTFHIEAPEVAYLQEAVHRYTELIIHERWTPVQVPLTPTNKTSPIARRTLGALEIIIADEDKKLEYGVDESYTLDIPINGGVATLKSETVWGTIRGLETFSQLVQARPERNEEGENMYFENEEDYDEGNYGFEDLFIPNTPIRIEDSPKFSHRGLMLDTSRNFYPIKDILRTIDAMAYNKMNVFHWHITDSHSFPLKLQSVPELAQEGAYKLHQKRLVYTKRDVRQVIDYAYKRGVRVIPEIDMPAHTGSWALSHKEITTCTGVHYLDESNDWSKRLAAEPGTGQLNPIHNKTYEIVEKVITEVSELFSDDWFHGGGDEPVYNCWNQDEDVRNYMKKNNATGVDLLGIFLQKELDMIHDSDKTAILWEDPVTNVHLPISKDVIMQVWINPVQLAVKKGYKVIASNYNFWYLDCGHGGWK</sequence>
<dbReference type="Gene3D" id="3.20.20.80">
    <property type="entry name" value="Glycosidases"/>
    <property type="match status" value="1"/>
</dbReference>
<name>A0A8H7R241_9FUNG</name>
<evidence type="ECO:0000256" key="3">
    <source>
        <dbReference type="ARBA" id="ARBA00012663"/>
    </source>
</evidence>
<dbReference type="GO" id="GO:0004563">
    <property type="term" value="F:beta-N-acetylhexosaminidase activity"/>
    <property type="evidence" value="ECO:0007669"/>
    <property type="project" value="UniProtKB-EC"/>
</dbReference>